<gene>
    <name evidence="3" type="ORF">M1B78_03080</name>
    <name evidence="2" type="ORF">M1B79_15410</name>
</gene>
<protein>
    <submittedName>
        <fullName evidence="3">Glycosyltransferase family 2 protein</fullName>
    </submittedName>
</protein>
<dbReference type="InterPro" id="IPR001173">
    <property type="entry name" value="Glyco_trans_2-like"/>
</dbReference>
<comment type="caution">
    <text evidence="3">The sequence shown here is derived from an EMBL/GenBank/DDBJ whole genome shotgun (WGS) entry which is preliminary data.</text>
</comment>
<feature type="domain" description="Glycosyltransferase 2-like" evidence="1">
    <location>
        <begin position="7"/>
        <end position="116"/>
    </location>
</feature>
<reference evidence="3" key="2">
    <citation type="submission" date="2022-04" db="EMBL/GenBank/DDBJ databases">
        <authorList>
            <person name="Fokt H."/>
            <person name="Baines J."/>
        </authorList>
    </citation>
    <scope>NUCLEOTIDE SEQUENCE</scope>
    <source>
        <strain evidence="2">KH365_2</strain>
        <strain evidence="3">KH569_7</strain>
    </source>
</reference>
<evidence type="ECO:0000259" key="1">
    <source>
        <dbReference type="Pfam" id="PF00535"/>
    </source>
</evidence>
<dbReference type="AlphaFoldDB" id="A0A9X2SVI8"/>
<dbReference type="Pfam" id="PF00535">
    <property type="entry name" value="Glycos_transf_2"/>
    <property type="match status" value="1"/>
</dbReference>
<reference evidence="3" key="1">
    <citation type="journal article" date="2022" name="Arch. Microbiol.">
        <title>Bacteroides muris sp. nov. isolated from the cecum of wild-derived house mice.</title>
        <authorList>
            <person name="Fokt H."/>
            <person name="Unni R."/>
            <person name="Repnik U."/>
            <person name="Schmitz R.A."/>
            <person name="Bramkamp M."/>
            <person name="Baines J.F."/>
            <person name="Unterweger D."/>
        </authorList>
    </citation>
    <scope>NUCLEOTIDE SEQUENCE</scope>
    <source>
        <strain evidence="2">KH365_2</strain>
        <strain evidence="3">KH569_7</strain>
    </source>
</reference>
<sequence length="363" mass="42859">MENEILSVVIPMYNAEKYVSCMIKSIIYQSFKNFRVYIIDDHSTDNSMAVTHELVKSDSRFSVISRPPDLPKGAQSCRNYGTECSNGEYLIYLDADDWIAPYCFEQRVNFMRMHGKLDFAVFPMLGMRKKPFELSGMVLGYGSIGNDLDNFICRTLPFVVVSNIYRLSSIRSNHLIWDLNLKSLQDSDFNMTAIANGACYKLSYGKPDYFYRVLGNDSSIGKKIYSEEHAKSHLYFLQKQWKRFKNQKQLEGSFLVLSCFLFKLFIEFMGEAYCYRLLDSEVFSLHPKLVGKLKKLIDVQRKVGMWNHDELNRTIFRVAPFFALRYKWMYFRWECQQCFQRIWLNMRYYTLGRKLNKQYSSLL</sequence>
<accession>A0A9X2SVI8</accession>
<evidence type="ECO:0000313" key="3">
    <source>
        <dbReference type="EMBL" id="MCR6507180.1"/>
    </source>
</evidence>
<dbReference type="EMBL" id="JAMZED010000049">
    <property type="protein sequence ID" value="MCR6506018.1"/>
    <property type="molecule type" value="Genomic_DNA"/>
</dbReference>
<proteinExistence type="predicted"/>
<dbReference type="Proteomes" id="UP001143192">
    <property type="component" value="Unassembled WGS sequence"/>
</dbReference>
<dbReference type="CDD" id="cd00761">
    <property type="entry name" value="Glyco_tranf_GTA_type"/>
    <property type="match status" value="1"/>
</dbReference>
<dbReference type="InterPro" id="IPR029044">
    <property type="entry name" value="Nucleotide-diphossugar_trans"/>
</dbReference>
<dbReference type="SUPFAM" id="SSF53448">
    <property type="entry name" value="Nucleotide-diphospho-sugar transferases"/>
    <property type="match status" value="1"/>
</dbReference>
<organism evidence="3 5">
    <name type="scientific">Bacteroides muris</name>
    <name type="common">ex Fokt et al. 2023</name>
    <dbReference type="NCBI Taxonomy" id="2937417"/>
    <lineage>
        <taxon>Bacteria</taxon>
        <taxon>Pseudomonadati</taxon>
        <taxon>Bacteroidota</taxon>
        <taxon>Bacteroidia</taxon>
        <taxon>Bacteroidales</taxon>
        <taxon>Bacteroidaceae</taxon>
        <taxon>Bacteroides</taxon>
    </lineage>
</organism>
<name>A0A9X2SVI8_9BACE</name>
<dbReference type="EMBL" id="JAMZEE010000004">
    <property type="protein sequence ID" value="MCR6507180.1"/>
    <property type="molecule type" value="Genomic_DNA"/>
</dbReference>
<dbReference type="Gene3D" id="3.90.550.10">
    <property type="entry name" value="Spore Coat Polysaccharide Biosynthesis Protein SpsA, Chain A"/>
    <property type="match status" value="1"/>
</dbReference>
<evidence type="ECO:0000313" key="5">
    <source>
        <dbReference type="Proteomes" id="UP001143810"/>
    </source>
</evidence>
<dbReference type="Proteomes" id="UP001143810">
    <property type="component" value="Unassembled WGS sequence"/>
</dbReference>
<dbReference type="RefSeq" id="WP_257932295.1">
    <property type="nucleotide sequence ID" value="NZ_JAMZED010000049.1"/>
</dbReference>
<dbReference type="PANTHER" id="PTHR22916">
    <property type="entry name" value="GLYCOSYLTRANSFERASE"/>
    <property type="match status" value="1"/>
</dbReference>
<dbReference type="GO" id="GO:0016758">
    <property type="term" value="F:hexosyltransferase activity"/>
    <property type="evidence" value="ECO:0007669"/>
    <property type="project" value="UniProtKB-ARBA"/>
</dbReference>
<evidence type="ECO:0000313" key="2">
    <source>
        <dbReference type="EMBL" id="MCR6506018.1"/>
    </source>
</evidence>
<dbReference type="PANTHER" id="PTHR22916:SF3">
    <property type="entry name" value="UDP-GLCNAC:BETAGAL BETA-1,3-N-ACETYLGLUCOSAMINYLTRANSFERASE-LIKE PROTEIN 1"/>
    <property type="match status" value="1"/>
</dbReference>
<evidence type="ECO:0000313" key="4">
    <source>
        <dbReference type="Proteomes" id="UP001143192"/>
    </source>
</evidence>
<keyword evidence="4" id="KW-1185">Reference proteome</keyword>